<dbReference type="Gene3D" id="3.90.226.10">
    <property type="entry name" value="2-enoyl-CoA Hydratase, Chain A, domain 1"/>
    <property type="match status" value="1"/>
</dbReference>
<reference evidence="1 2" key="1">
    <citation type="submission" date="2016-11" db="EMBL/GenBank/DDBJ databases">
        <title>Draft Genome Sequences of Nine Cyanobacterial Strains from Diverse Habitats.</title>
        <authorList>
            <person name="Zhu T."/>
            <person name="Hou S."/>
            <person name="Lu X."/>
            <person name="Hess W.R."/>
        </authorList>
    </citation>
    <scope>NUCLEOTIDE SEQUENCE [LARGE SCALE GENOMIC DNA]</scope>
    <source>
        <strain evidence="1 2">5.2 s.c.1</strain>
    </source>
</reference>
<protein>
    <recommendedName>
        <fullName evidence="3">Enoyl-CoA hydratase</fullName>
    </recommendedName>
</protein>
<evidence type="ECO:0008006" key="3">
    <source>
        <dbReference type="Google" id="ProtNLM"/>
    </source>
</evidence>
<evidence type="ECO:0000313" key="2">
    <source>
        <dbReference type="Proteomes" id="UP000185984"/>
    </source>
</evidence>
<evidence type="ECO:0000313" key="1">
    <source>
        <dbReference type="EMBL" id="OKH27325.1"/>
    </source>
</evidence>
<proteinExistence type="predicted"/>
<dbReference type="AlphaFoldDB" id="A0A1U7HUW6"/>
<sequence>MKNSTIVDIKEFYLGRIACINFDFNKRNAFSLENTQFLKEALDKVLTIKSVRCMISNSTTPGYFSDGFS</sequence>
<comment type="caution">
    <text evidence="1">The sequence shown here is derived from an EMBL/GenBank/DDBJ whole genome shotgun (WGS) entry which is preliminary data.</text>
</comment>
<keyword evidence="2" id="KW-1185">Reference proteome</keyword>
<accession>A0A1U7HUW6</accession>
<organism evidence="1 2">
    <name type="scientific">Chroogloeocystis siderophila 5.2 s.c.1</name>
    <dbReference type="NCBI Taxonomy" id="247279"/>
    <lineage>
        <taxon>Bacteria</taxon>
        <taxon>Bacillati</taxon>
        <taxon>Cyanobacteriota</taxon>
        <taxon>Cyanophyceae</taxon>
        <taxon>Oscillatoriophycideae</taxon>
        <taxon>Chroococcales</taxon>
        <taxon>Chroococcaceae</taxon>
        <taxon>Chroogloeocystis</taxon>
    </lineage>
</organism>
<dbReference type="Proteomes" id="UP000185984">
    <property type="component" value="Unassembled WGS sequence"/>
</dbReference>
<gene>
    <name evidence="1" type="ORF">NIES1031_08430</name>
</gene>
<dbReference type="EMBL" id="MRCC01000006">
    <property type="protein sequence ID" value="OKH27325.1"/>
    <property type="molecule type" value="Genomic_DNA"/>
</dbReference>
<dbReference type="SUPFAM" id="SSF52096">
    <property type="entry name" value="ClpP/crotonase"/>
    <property type="match status" value="1"/>
</dbReference>
<name>A0A1U7HUW6_9CHRO</name>
<dbReference type="InterPro" id="IPR029045">
    <property type="entry name" value="ClpP/crotonase-like_dom_sf"/>
</dbReference>